<dbReference type="PROSITE" id="PS51257">
    <property type="entry name" value="PROKAR_LIPOPROTEIN"/>
    <property type="match status" value="1"/>
</dbReference>
<keyword evidence="2" id="KW-1185">Reference proteome</keyword>
<protein>
    <recommendedName>
        <fullName evidence="3">Lipoprotein SmpA/OmlA domain-containing protein</fullName>
    </recommendedName>
</protein>
<name>A0AA96JUD1_9BACT</name>
<evidence type="ECO:0008006" key="3">
    <source>
        <dbReference type="Google" id="ProtNLM"/>
    </source>
</evidence>
<evidence type="ECO:0000313" key="2">
    <source>
        <dbReference type="Proteomes" id="UP001302494"/>
    </source>
</evidence>
<sequence length="138" mass="15853">MRKSQACLSHHWRNPKGLLLLAGLLVLLSMVTGCAFVRGEVGEPFPEDRIETIEKGKTNRQEVAQQFGAPDEIVQANGYEIFHYRRFDSKLGWLLFLSRLNIGSDHLWVFFNSQGLVDDVVFGNRTRNVEFQIWPFGE</sequence>
<reference evidence="1 2" key="1">
    <citation type="submission" date="2023-01" db="EMBL/GenBank/DDBJ databases">
        <title>Cultivation and genomic characterization of new, ubiquitous marine nitrite-oxidizing bacteria from the Nitrospirales.</title>
        <authorList>
            <person name="Mueller A.J."/>
            <person name="Daebeler A."/>
            <person name="Herbold C.W."/>
            <person name="Kirkegaard R.H."/>
            <person name="Daims H."/>
        </authorList>
    </citation>
    <scope>NUCLEOTIDE SEQUENCE [LARGE SCALE GENOMIC DNA]</scope>
    <source>
        <strain evidence="1 2">DK</strain>
    </source>
</reference>
<gene>
    <name evidence="1" type="ORF">PQG83_11805</name>
</gene>
<dbReference type="KEGG" id="nneo:PQG83_11805"/>
<dbReference type="AlphaFoldDB" id="A0AA96JUD1"/>
<dbReference type="Proteomes" id="UP001302494">
    <property type="component" value="Chromosome"/>
</dbReference>
<accession>A0AA96JUD1</accession>
<proteinExistence type="predicted"/>
<dbReference type="RefSeq" id="WP_312741186.1">
    <property type="nucleotide sequence ID" value="NZ_CP116968.1"/>
</dbReference>
<organism evidence="1 2">
    <name type="scientific">Candidatus Nitrospira neomarina</name>
    <dbReference type="NCBI Taxonomy" id="3020899"/>
    <lineage>
        <taxon>Bacteria</taxon>
        <taxon>Pseudomonadati</taxon>
        <taxon>Nitrospirota</taxon>
        <taxon>Nitrospiria</taxon>
        <taxon>Nitrospirales</taxon>
        <taxon>Nitrospiraceae</taxon>
        <taxon>Nitrospira</taxon>
    </lineage>
</organism>
<dbReference type="EMBL" id="CP116968">
    <property type="protein sequence ID" value="WNM60447.1"/>
    <property type="molecule type" value="Genomic_DNA"/>
</dbReference>
<evidence type="ECO:0000313" key="1">
    <source>
        <dbReference type="EMBL" id="WNM60447.1"/>
    </source>
</evidence>